<proteinExistence type="predicted"/>
<comment type="caution">
    <text evidence="1">The sequence shown here is derived from an EMBL/GenBank/DDBJ whole genome shotgun (WGS) entry which is preliminary data.</text>
</comment>
<sequence>MISEQGISLDQPHYVEKILKKYNYFDCIPVSTPYDPSEKLFTNIGESVRQTEYVSIIGSLKYATDCTRLDIAYVVGLLCRFTSRPRYIDVDWNTLSDDSKATNGYMFNIVRGVVSWKSKKQTILDLSMMESEIIALETANEEAIWLRCLLAKIPLWEKPMPVVFTTPKTGIDSAP</sequence>
<dbReference type="AlphaFoldDB" id="A0A9D4WBX9"/>
<dbReference type="Proteomes" id="UP001058974">
    <property type="component" value="Chromosome 6"/>
</dbReference>
<dbReference type="PANTHER" id="PTHR11439:SF440">
    <property type="entry name" value="INTEGRASE CATALYTIC DOMAIN-CONTAINING PROTEIN"/>
    <property type="match status" value="1"/>
</dbReference>
<dbReference type="PANTHER" id="PTHR11439">
    <property type="entry name" value="GAG-POL-RELATED RETROTRANSPOSON"/>
    <property type="match status" value="1"/>
</dbReference>
<dbReference type="EMBL" id="JAMSHJ010000006">
    <property type="protein sequence ID" value="KAI5397990.1"/>
    <property type="molecule type" value="Genomic_DNA"/>
</dbReference>
<reference evidence="1 2" key="1">
    <citation type="journal article" date="2022" name="Nat. Genet.">
        <title>Improved pea reference genome and pan-genome highlight genomic features and evolutionary characteristics.</title>
        <authorList>
            <person name="Yang T."/>
            <person name="Liu R."/>
            <person name="Luo Y."/>
            <person name="Hu S."/>
            <person name="Wang D."/>
            <person name="Wang C."/>
            <person name="Pandey M.K."/>
            <person name="Ge S."/>
            <person name="Xu Q."/>
            <person name="Li N."/>
            <person name="Li G."/>
            <person name="Huang Y."/>
            <person name="Saxena R.K."/>
            <person name="Ji Y."/>
            <person name="Li M."/>
            <person name="Yan X."/>
            <person name="He Y."/>
            <person name="Liu Y."/>
            <person name="Wang X."/>
            <person name="Xiang C."/>
            <person name="Varshney R.K."/>
            <person name="Ding H."/>
            <person name="Gao S."/>
            <person name="Zong X."/>
        </authorList>
    </citation>
    <scope>NUCLEOTIDE SEQUENCE [LARGE SCALE GENOMIC DNA]</scope>
    <source>
        <strain evidence="1 2">cv. Zhongwan 6</strain>
    </source>
</reference>
<dbReference type="CDD" id="cd09272">
    <property type="entry name" value="RNase_HI_RT_Ty1"/>
    <property type="match status" value="1"/>
</dbReference>
<dbReference type="Gramene" id="Psat06G0370400-T1">
    <property type="protein sequence ID" value="KAI5397990.1"/>
    <property type="gene ID" value="KIW84_063704"/>
</dbReference>
<accession>A0A9D4WBX9</accession>
<name>A0A9D4WBX9_PEA</name>
<gene>
    <name evidence="1" type="ORF">KIW84_063704</name>
</gene>
<evidence type="ECO:0000313" key="1">
    <source>
        <dbReference type="EMBL" id="KAI5397990.1"/>
    </source>
</evidence>
<keyword evidence="2" id="KW-1185">Reference proteome</keyword>
<evidence type="ECO:0008006" key="3">
    <source>
        <dbReference type="Google" id="ProtNLM"/>
    </source>
</evidence>
<organism evidence="1 2">
    <name type="scientific">Pisum sativum</name>
    <name type="common">Garden pea</name>
    <name type="synonym">Lathyrus oleraceus</name>
    <dbReference type="NCBI Taxonomy" id="3888"/>
    <lineage>
        <taxon>Eukaryota</taxon>
        <taxon>Viridiplantae</taxon>
        <taxon>Streptophyta</taxon>
        <taxon>Embryophyta</taxon>
        <taxon>Tracheophyta</taxon>
        <taxon>Spermatophyta</taxon>
        <taxon>Magnoliopsida</taxon>
        <taxon>eudicotyledons</taxon>
        <taxon>Gunneridae</taxon>
        <taxon>Pentapetalae</taxon>
        <taxon>rosids</taxon>
        <taxon>fabids</taxon>
        <taxon>Fabales</taxon>
        <taxon>Fabaceae</taxon>
        <taxon>Papilionoideae</taxon>
        <taxon>50 kb inversion clade</taxon>
        <taxon>NPAAA clade</taxon>
        <taxon>Hologalegina</taxon>
        <taxon>IRL clade</taxon>
        <taxon>Fabeae</taxon>
        <taxon>Lathyrus</taxon>
    </lineage>
</organism>
<protein>
    <recommendedName>
        <fullName evidence="3">Gag-pol polyprotein</fullName>
    </recommendedName>
</protein>
<evidence type="ECO:0000313" key="2">
    <source>
        <dbReference type="Proteomes" id="UP001058974"/>
    </source>
</evidence>